<feature type="transmembrane region" description="Helical" evidence="1">
    <location>
        <begin position="199"/>
        <end position="231"/>
    </location>
</feature>
<evidence type="ECO:0000259" key="3">
    <source>
        <dbReference type="PROSITE" id="PS50887"/>
    </source>
</evidence>
<evidence type="ECO:0000259" key="2">
    <source>
        <dbReference type="PROSITE" id="PS50883"/>
    </source>
</evidence>
<dbReference type="SUPFAM" id="SSF55073">
    <property type="entry name" value="Nucleotide cyclase"/>
    <property type="match status" value="1"/>
</dbReference>
<dbReference type="CDD" id="cd01948">
    <property type="entry name" value="EAL"/>
    <property type="match status" value="1"/>
</dbReference>
<feature type="transmembrane region" description="Helical" evidence="1">
    <location>
        <begin position="12"/>
        <end position="34"/>
    </location>
</feature>
<evidence type="ECO:0000256" key="1">
    <source>
        <dbReference type="SAM" id="Phobius"/>
    </source>
</evidence>
<reference evidence="4 5" key="1">
    <citation type="submission" date="2019-06" db="EMBL/GenBank/DDBJ databases">
        <title>Sequencing the genomes of 1000 actinobacteria strains.</title>
        <authorList>
            <person name="Klenk H.-P."/>
        </authorList>
    </citation>
    <scope>NUCLEOTIDE SEQUENCE [LARGE SCALE GENOMIC DNA]</scope>
    <source>
        <strain evidence="4 5">DSM 18607</strain>
    </source>
</reference>
<dbReference type="SMART" id="SM00267">
    <property type="entry name" value="GGDEF"/>
    <property type="match status" value="1"/>
</dbReference>
<dbReference type="InterPro" id="IPR001633">
    <property type="entry name" value="EAL_dom"/>
</dbReference>
<keyword evidence="5" id="KW-1185">Reference proteome</keyword>
<dbReference type="InterPro" id="IPR035919">
    <property type="entry name" value="EAL_sf"/>
</dbReference>
<dbReference type="SMART" id="SM00052">
    <property type="entry name" value="EAL"/>
    <property type="match status" value="1"/>
</dbReference>
<dbReference type="EMBL" id="VFMN01000001">
    <property type="protein sequence ID" value="TQJ07660.1"/>
    <property type="molecule type" value="Genomic_DNA"/>
</dbReference>
<dbReference type="Proteomes" id="UP000317893">
    <property type="component" value="Unassembled WGS sequence"/>
</dbReference>
<dbReference type="CDD" id="cd01949">
    <property type="entry name" value="GGDEF"/>
    <property type="match status" value="1"/>
</dbReference>
<dbReference type="InterPro" id="IPR029787">
    <property type="entry name" value="Nucleotide_cyclase"/>
</dbReference>
<keyword evidence="1" id="KW-1133">Transmembrane helix</keyword>
<dbReference type="PROSITE" id="PS50887">
    <property type="entry name" value="GGDEF"/>
    <property type="match status" value="1"/>
</dbReference>
<dbReference type="FunFam" id="3.30.70.270:FF:000001">
    <property type="entry name" value="Diguanylate cyclase domain protein"/>
    <property type="match status" value="1"/>
</dbReference>
<feature type="domain" description="GGDEF" evidence="3">
    <location>
        <begin position="273"/>
        <end position="404"/>
    </location>
</feature>
<keyword evidence="1" id="KW-0472">Membrane</keyword>
<dbReference type="InterPro" id="IPR052155">
    <property type="entry name" value="Biofilm_reg_signaling"/>
</dbReference>
<organism evidence="4 5">
    <name type="scientific">Lapillicoccus jejuensis</name>
    <dbReference type="NCBI Taxonomy" id="402171"/>
    <lineage>
        <taxon>Bacteria</taxon>
        <taxon>Bacillati</taxon>
        <taxon>Actinomycetota</taxon>
        <taxon>Actinomycetes</taxon>
        <taxon>Micrococcales</taxon>
        <taxon>Intrasporangiaceae</taxon>
        <taxon>Lapillicoccus</taxon>
    </lineage>
</organism>
<dbReference type="InterPro" id="IPR043128">
    <property type="entry name" value="Rev_trsase/Diguanyl_cyclase"/>
</dbReference>
<dbReference type="PANTHER" id="PTHR44757">
    <property type="entry name" value="DIGUANYLATE CYCLASE DGCP"/>
    <property type="match status" value="1"/>
</dbReference>
<dbReference type="PANTHER" id="PTHR44757:SF2">
    <property type="entry name" value="BIOFILM ARCHITECTURE MAINTENANCE PROTEIN MBAA"/>
    <property type="match status" value="1"/>
</dbReference>
<dbReference type="NCBIfam" id="TIGR00254">
    <property type="entry name" value="GGDEF"/>
    <property type="match status" value="1"/>
</dbReference>
<dbReference type="Pfam" id="PF00563">
    <property type="entry name" value="EAL"/>
    <property type="match status" value="1"/>
</dbReference>
<feature type="domain" description="EAL" evidence="2">
    <location>
        <begin position="413"/>
        <end position="666"/>
    </location>
</feature>
<dbReference type="SUPFAM" id="SSF141868">
    <property type="entry name" value="EAL domain-like"/>
    <property type="match status" value="1"/>
</dbReference>
<proteinExistence type="predicted"/>
<dbReference type="Gene3D" id="3.20.20.450">
    <property type="entry name" value="EAL domain"/>
    <property type="match status" value="1"/>
</dbReference>
<dbReference type="InterPro" id="IPR000160">
    <property type="entry name" value="GGDEF_dom"/>
</dbReference>
<accession>A0A542DX48</accession>
<protein>
    <submittedName>
        <fullName evidence="4">Diguanylate cyclase (GGDEF)-like protein</fullName>
    </submittedName>
</protein>
<name>A0A542DX48_9MICO</name>
<gene>
    <name evidence="4" type="ORF">FB458_0728</name>
</gene>
<sequence>MVRSSGFSLRRLTLSSMTWCATVPVGWALILLAVHHVVTVGAVEQPAAFVMTAGLLVLLELLPLVAGRGHDPQGVVMSTAFLMALLFLWGVWPAMLGVGIASLAADLRARKQWWKVLFNPAQYAVSVGAAYLVILAVHGSVGLDHALPRLSPDALLWIPLAWVVYYLVNMVVVSCVLTYTGPLRALLLDDVVHTTLMTFAVMAVSPIVVVVALHSWFVMPLLLIPLLLLYYTASMSLEREHAAGHDDLTGLPNRKTLRFELDEALETYEREGTPFGLMLIDMNDFKRVNDTLGHQVGDRLLIEFAARLRERVRPGDFVARLGGDEFAIIVHDTDEAAGRAIAQRVCTSISHSIDVGALALETEASVGIAMCPDHGTDGGTLLRRADVAMYTAKAARTGVEVYSPARDTNSADALGLLSELRQALADDELELHYQPKVDTADGTPIGVEALVRWRHPVRGFVPPDEFIPLAEGSGIMPRLTERVVDLALAQIARWRDEGMSVPVAVNISPTDLTGSELPCVVARGLRAHDLPPGMLQLEITERIVTHAVDDAKRNLAELRGLGVSISLDDFGTGYSSLLRLSSMPVDEIKIDRGFISAMSEGERAVGIVRALVDLAHTLGMPSIAEGVETAEELAMLETLGCDGVQGWHIARPMPAEQVTAWLHERVPAGPALPELRAV</sequence>
<dbReference type="PROSITE" id="PS50883">
    <property type="entry name" value="EAL"/>
    <property type="match status" value="1"/>
</dbReference>
<feature type="transmembrane region" description="Helical" evidence="1">
    <location>
        <begin position="123"/>
        <end position="143"/>
    </location>
</feature>
<evidence type="ECO:0000313" key="5">
    <source>
        <dbReference type="Proteomes" id="UP000317893"/>
    </source>
</evidence>
<dbReference type="AlphaFoldDB" id="A0A542DX48"/>
<comment type="caution">
    <text evidence="4">The sequence shown here is derived from an EMBL/GenBank/DDBJ whole genome shotgun (WGS) entry which is preliminary data.</text>
</comment>
<feature type="transmembrane region" description="Helical" evidence="1">
    <location>
        <begin position="46"/>
        <end position="67"/>
    </location>
</feature>
<feature type="transmembrane region" description="Helical" evidence="1">
    <location>
        <begin position="79"/>
        <end position="103"/>
    </location>
</feature>
<dbReference type="Pfam" id="PF00990">
    <property type="entry name" value="GGDEF"/>
    <property type="match status" value="1"/>
</dbReference>
<feature type="transmembrane region" description="Helical" evidence="1">
    <location>
        <begin position="155"/>
        <end position="179"/>
    </location>
</feature>
<keyword evidence="1" id="KW-0812">Transmembrane</keyword>
<dbReference type="Gene3D" id="3.30.70.270">
    <property type="match status" value="1"/>
</dbReference>
<evidence type="ECO:0000313" key="4">
    <source>
        <dbReference type="EMBL" id="TQJ07660.1"/>
    </source>
</evidence>